<evidence type="ECO:0000256" key="1">
    <source>
        <dbReference type="ARBA" id="ARBA00022603"/>
    </source>
</evidence>
<evidence type="ECO:0000256" key="2">
    <source>
        <dbReference type="ARBA" id="ARBA00022679"/>
    </source>
</evidence>
<dbReference type="Pfam" id="PF08242">
    <property type="entry name" value="Methyltransf_12"/>
    <property type="match status" value="1"/>
</dbReference>
<organism evidence="6">
    <name type="scientific">Caldilineaceae bacterium SB0662_bin_9</name>
    <dbReference type="NCBI Taxonomy" id="2605258"/>
    <lineage>
        <taxon>Bacteria</taxon>
        <taxon>Bacillati</taxon>
        <taxon>Chloroflexota</taxon>
        <taxon>Caldilineae</taxon>
        <taxon>Caldilineales</taxon>
        <taxon>Caldilineaceae</taxon>
    </lineage>
</organism>
<dbReference type="AlphaFoldDB" id="A0A6B1DWY1"/>
<feature type="domain" description="Methyltransferase type 12" evidence="5">
    <location>
        <begin position="95"/>
        <end position="201"/>
    </location>
</feature>
<dbReference type="InterPro" id="IPR013217">
    <property type="entry name" value="Methyltransf_12"/>
</dbReference>
<sequence length="291" mass="32580">MGRMRRTGMGKRTGVAGRTTRSRPLPSASRRRIIASHPGEESVLPDVRDRLLDLNRQFYISAAQDFDQTRRQVWPGLLSCSDLLARHARHPAAVLDAGCGNGRILVWLHGLLSLARYTGLDSNRAMLQFAAGRACRLAVPVPILDFVEADLALDAWPDRLPATVQYDLVLCLATLHHLPGLELRRRAVAGFGSCLRSGGLLVLSNWQPSRSPRERAKFLDWADAGLTETDVEEGDRLVAWRRGRRAMRYVHETTTAEMDWLGEHAGCRNLFHRRADGVDGHLNLYSVYTRS</sequence>
<evidence type="ECO:0000256" key="3">
    <source>
        <dbReference type="ARBA" id="ARBA00022691"/>
    </source>
</evidence>
<feature type="region of interest" description="Disordered" evidence="4">
    <location>
        <begin position="1"/>
        <end position="30"/>
    </location>
</feature>
<feature type="compositionally biased region" description="Low complexity" evidence="4">
    <location>
        <begin position="10"/>
        <end position="28"/>
    </location>
</feature>
<keyword evidence="2 6" id="KW-0808">Transferase</keyword>
<dbReference type="PANTHER" id="PTHR43464:SF19">
    <property type="entry name" value="UBIQUINONE BIOSYNTHESIS O-METHYLTRANSFERASE, MITOCHONDRIAL"/>
    <property type="match status" value="1"/>
</dbReference>
<accession>A0A6B1DWY1</accession>
<evidence type="ECO:0000259" key="5">
    <source>
        <dbReference type="Pfam" id="PF08242"/>
    </source>
</evidence>
<dbReference type="CDD" id="cd02440">
    <property type="entry name" value="AdoMet_MTases"/>
    <property type="match status" value="1"/>
</dbReference>
<dbReference type="PANTHER" id="PTHR43464">
    <property type="entry name" value="METHYLTRANSFERASE"/>
    <property type="match status" value="1"/>
</dbReference>
<dbReference type="EMBL" id="VXPY01000093">
    <property type="protein sequence ID" value="MYD91223.1"/>
    <property type="molecule type" value="Genomic_DNA"/>
</dbReference>
<evidence type="ECO:0000256" key="4">
    <source>
        <dbReference type="SAM" id="MobiDB-lite"/>
    </source>
</evidence>
<dbReference type="GO" id="GO:0008168">
    <property type="term" value="F:methyltransferase activity"/>
    <property type="evidence" value="ECO:0007669"/>
    <property type="project" value="UniProtKB-KW"/>
</dbReference>
<keyword evidence="1 6" id="KW-0489">Methyltransferase</keyword>
<comment type="caution">
    <text evidence="6">The sequence shown here is derived from an EMBL/GenBank/DDBJ whole genome shotgun (WGS) entry which is preliminary data.</text>
</comment>
<gene>
    <name evidence="6" type="ORF">F4Y08_12950</name>
</gene>
<dbReference type="GO" id="GO:0032259">
    <property type="term" value="P:methylation"/>
    <property type="evidence" value="ECO:0007669"/>
    <property type="project" value="UniProtKB-KW"/>
</dbReference>
<dbReference type="Gene3D" id="3.40.50.150">
    <property type="entry name" value="Vaccinia Virus protein VP39"/>
    <property type="match status" value="1"/>
</dbReference>
<evidence type="ECO:0000313" key="6">
    <source>
        <dbReference type="EMBL" id="MYD91223.1"/>
    </source>
</evidence>
<keyword evidence="3" id="KW-0949">S-adenosyl-L-methionine</keyword>
<dbReference type="SUPFAM" id="SSF53335">
    <property type="entry name" value="S-adenosyl-L-methionine-dependent methyltransferases"/>
    <property type="match status" value="1"/>
</dbReference>
<reference evidence="6" key="1">
    <citation type="submission" date="2019-09" db="EMBL/GenBank/DDBJ databases">
        <title>Characterisation of the sponge microbiome using genome-centric metagenomics.</title>
        <authorList>
            <person name="Engelberts J.P."/>
            <person name="Robbins S.J."/>
            <person name="De Goeij J.M."/>
            <person name="Aranda M."/>
            <person name="Bell S.C."/>
            <person name="Webster N.S."/>
        </authorList>
    </citation>
    <scope>NUCLEOTIDE SEQUENCE</scope>
    <source>
        <strain evidence="6">SB0662_bin_9</strain>
    </source>
</reference>
<proteinExistence type="predicted"/>
<protein>
    <submittedName>
        <fullName evidence="6">Class I SAM-dependent methyltransferase</fullName>
    </submittedName>
</protein>
<dbReference type="InterPro" id="IPR029063">
    <property type="entry name" value="SAM-dependent_MTases_sf"/>
</dbReference>
<name>A0A6B1DWY1_9CHLR</name>